<dbReference type="CDD" id="cd03802">
    <property type="entry name" value="GT4_AviGT4-like"/>
    <property type="match status" value="1"/>
</dbReference>
<protein>
    <recommendedName>
        <fullName evidence="5">Glycosyl transferase</fullName>
    </recommendedName>
</protein>
<gene>
    <name evidence="3" type="ORF">A2V69_01705</name>
</gene>
<feature type="domain" description="Glycosyltransferase subfamily 4-like N-terminal" evidence="2">
    <location>
        <begin position="18"/>
        <end position="166"/>
    </location>
</feature>
<comment type="caution">
    <text evidence="3">The sequence shown here is derived from an EMBL/GenBank/DDBJ whole genome shotgun (WGS) entry which is preliminary data.</text>
</comment>
<feature type="domain" description="Glycosyl transferase family 1" evidence="1">
    <location>
        <begin position="176"/>
        <end position="316"/>
    </location>
</feature>
<dbReference type="InterPro" id="IPR001296">
    <property type="entry name" value="Glyco_trans_1"/>
</dbReference>
<evidence type="ECO:0000259" key="2">
    <source>
        <dbReference type="Pfam" id="PF13439"/>
    </source>
</evidence>
<accession>A0A1G2F5G7</accession>
<dbReference type="PANTHER" id="PTHR12526">
    <property type="entry name" value="GLYCOSYLTRANSFERASE"/>
    <property type="match status" value="1"/>
</dbReference>
<dbReference type="Proteomes" id="UP000177810">
    <property type="component" value="Unassembled WGS sequence"/>
</dbReference>
<dbReference type="PANTHER" id="PTHR12526:SF595">
    <property type="entry name" value="BLL5217 PROTEIN"/>
    <property type="match status" value="1"/>
</dbReference>
<evidence type="ECO:0008006" key="5">
    <source>
        <dbReference type="Google" id="ProtNLM"/>
    </source>
</evidence>
<dbReference type="Pfam" id="PF13439">
    <property type="entry name" value="Glyco_transf_4"/>
    <property type="match status" value="1"/>
</dbReference>
<dbReference type="Gene3D" id="3.40.50.2000">
    <property type="entry name" value="Glycogen Phosphorylase B"/>
    <property type="match status" value="2"/>
</dbReference>
<dbReference type="STRING" id="1801990.A2V69_01705"/>
<sequence length="347" mass="39070">MKIALLSPFEEPVPPEKYGGTELVVYNLAETLIDYGHKVYLLASGDSKTRAQLVPIFPRAIRKEPMASDMNVRNSLKYIGIGRVVDELMKIKPDIIHNHIGWRFIPFAHHLRVSTLTTLHGPLDVAYQQFVYGSFSSASYVSISNAQREPFPKLNYVATVYNGIDLKAFNFVDRPGEYLAFLGRISPEKGPKIAIEVAKKVGMKLKIAAKVDAVDVEYFKKEIEPLIDGKRIEFIGEIGPDIKSDFLGNAYALLAPIQWREPFGLFIVEAMACGTPVIVTNMGSAPELVIDGETGFVVPNKISSFVGAVKKIQQIDRKKCYNRVKDYFTKERMTENYLRVYEKLIKK</sequence>
<dbReference type="AlphaFoldDB" id="A0A1G2F5G7"/>
<dbReference type="Pfam" id="PF00534">
    <property type="entry name" value="Glycos_transf_1"/>
    <property type="match status" value="1"/>
</dbReference>
<evidence type="ECO:0000313" key="3">
    <source>
        <dbReference type="EMBL" id="OGZ33223.1"/>
    </source>
</evidence>
<proteinExistence type="predicted"/>
<dbReference type="SUPFAM" id="SSF53756">
    <property type="entry name" value="UDP-Glycosyltransferase/glycogen phosphorylase"/>
    <property type="match status" value="1"/>
</dbReference>
<evidence type="ECO:0000313" key="4">
    <source>
        <dbReference type="Proteomes" id="UP000177810"/>
    </source>
</evidence>
<name>A0A1G2F5G7_9BACT</name>
<organism evidence="3 4">
    <name type="scientific">Candidatus Portnoybacteria bacterium RBG_13_40_8</name>
    <dbReference type="NCBI Taxonomy" id="1801990"/>
    <lineage>
        <taxon>Bacteria</taxon>
        <taxon>Candidatus Portnoyibacteriota</taxon>
    </lineage>
</organism>
<dbReference type="InterPro" id="IPR028098">
    <property type="entry name" value="Glyco_trans_4-like_N"/>
</dbReference>
<dbReference type="GO" id="GO:0016757">
    <property type="term" value="F:glycosyltransferase activity"/>
    <property type="evidence" value="ECO:0007669"/>
    <property type="project" value="InterPro"/>
</dbReference>
<dbReference type="EMBL" id="MHMT01000003">
    <property type="protein sequence ID" value="OGZ33223.1"/>
    <property type="molecule type" value="Genomic_DNA"/>
</dbReference>
<reference evidence="3 4" key="1">
    <citation type="journal article" date="2016" name="Nat. Commun.">
        <title>Thousands of microbial genomes shed light on interconnected biogeochemical processes in an aquifer system.</title>
        <authorList>
            <person name="Anantharaman K."/>
            <person name="Brown C.T."/>
            <person name="Hug L.A."/>
            <person name="Sharon I."/>
            <person name="Castelle C.J."/>
            <person name="Probst A.J."/>
            <person name="Thomas B.C."/>
            <person name="Singh A."/>
            <person name="Wilkins M.J."/>
            <person name="Karaoz U."/>
            <person name="Brodie E.L."/>
            <person name="Williams K.H."/>
            <person name="Hubbard S.S."/>
            <person name="Banfield J.F."/>
        </authorList>
    </citation>
    <scope>NUCLEOTIDE SEQUENCE [LARGE SCALE GENOMIC DNA]</scope>
</reference>
<evidence type="ECO:0000259" key="1">
    <source>
        <dbReference type="Pfam" id="PF00534"/>
    </source>
</evidence>